<organism evidence="8 9">
    <name type="scientific">Stentor coeruleus</name>
    <dbReference type="NCBI Taxonomy" id="5963"/>
    <lineage>
        <taxon>Eukaryota</taxon>
        <taxon>Sar</taxon>
        <taxon>Alveolata</taxon>
        <taxon>Ciliophora</taxon>
        <taxon>Postciliodesmatophora</taxon>
        <taxon>Heterotrichea</taxon>
        <taxon>Heterotrichida</taxon>
        <taxon>Stentoridae</taxon>
        <taxon>Stentor</taxon>
    </lineage>
</organism>
<keyword evidence="5 7" id="KW-0378">Hydrolase</keyword>
<gene>
    <name evidence="8" type="ORF">SteCoe_8505</name>
</gene>
<comment type="similarity">
    <text evidence="1 7">Belongs to the peptidase S10 family.</text>
</comment>
<dbReference type="PANTHER" id="PTHR11802:SF3">
    <property type="entry name" value="RETINOID-INDUCIBLE SERINE CARBOXYPEPTIDASE"/>
    <property type="match status" value="1"/>
</dbReference>
<dbReference type="Gene3D" id="3.40.50.1820">
    <property type="entry name" value="alpha/beta hydrolase"/>
    <property type="match status" value="1"/>
</dbReference>
<accession>A0A1R2CK55</accession>
<evidence type="ECO:0000256" key="2">
    <source>
        <dbReference type="ARBA" id="ARBA00022645"/>
    </source>
</evidence>
<dbReference type="InterPro" id="IPR029058">
    <property type="entry name" value="AB_hydrolase_fold"/>
</dbReference>
<dbReference type="PRINTS" id="PR00724">
    <property type="entry name" value="CRBOXYPTASEC"/>
</dbReference>
<dbReference type="InterPro" id="IPR018202">
    <property type="entry name" value="Ser_caboxypep_ser_AS"/>
</dbReference>
<dbReference type="PROSITE" id="PS00131">
    <property type="entry name" value="CARBOXYPEPT_SER_SER"/>
    <property type="match status" value="1"/>
</dbReference>
<keyword evidence="4" id="KW-0732">Signal</keyword>
<keyword evidence="2 7" id="KW-0121">Carboxypeptidase</keyword>
<proteinExistence type="inferred from homology"/>
<evidence type="ECO:0000256" key="3">
    <source>
        <dbReference type="ARBA" id="ARBA00022670"/>
    </source>
</evidence>
<comment type="caution">
    <text evidence="8">The sequence shown here is derived from an EMBL/GenBank/DDBJ whole genome shotgun (WGS) entry which is preliminary data.</text>
</comment>
<dbReference type="OrthoDB" id="443318at2759"/>
<evidence type="ECO:0000256" key="5">
    <source>
        <dbReference type="ARBA" id="ARBA00022801"/>
    </source>
</evidence>
<dbReference type="PANTHER" id="PTHR11802">
    <property type="entry name" value="SERINE PROTEASE FAMILY S10 SERINE CARBOXYPEPTIDASE"/>
    <property type="match status" value="1"/>
</dbReference>
<name>A0A1R2CK55_9CILI</name>
<sequence length="423" mass="47679">MFVFIVFIGFVVADNDGPWSIIGLSGYSGQIVVNETSGSFLFYWLFYSIGGNIETDTRPIILWLDGGPGCSGEGGMICERISPLYINNTLDPVYTRTTWAQNFHLLTVDFPYNTGFSVAESENDLQNTTSGASAYLYTFLQILNKKYPTWFKRDLYIFGESYGGHWVPGAAYKIIMENKSINITNNSYLRLKGIGMQDPLCDTYYQSQYYDFVGYSLGIINNQQKSIIRHLQSQEFLSIQRGNFAQANIYQEFILSNLTTFAESVSIYDVRTSTDSDLGGCEEWLNLNSTKNLIHAPDIQWSFCNNDVYNAFSADITSGAITAMMPTILENAKVLIWNGQDDVIVNTVGLENFLSGVQWQYMPNFLRSRKAVWKVQGNIAGYAQSYSNMTFVALLKAGHMGNLNQPVAISDMVNRFIFNQGWN</sequence>
<dbReference type="GO" id="GO:0006508">
    <property type="term" value="P:proteolysis"/>
    <property type="evidence" value="ECO:0007669"/>
    <property type="project" value="UniProtKB-KW"/>
</dbReference>
<dbReference type="SUPFAM" id="SSF53474">
    <property type="entry name" value="alpha/beta-Hydrolases"/>
    <property type="match status" value="1"/>
</dbReference>
<dbReference type="Proteomes" id="UP000187209">
    <property type="component" value="Unassembled WGS sequence"/>
</dbReference>
<dbReference type="EMBL" id="MPUH01000127">
    <property type="protein sequence ID" value="OMJ89398.1"/>
    <property type="molecule type" value="Genomic_DNA"/>
</dbReference>
<dbReference type="Pfam" id="PF00450">
    <property type="entry name" value="Peptidase_S10"/>
    <property type="match status" value="1"/>
</dbReference>
<evidence type="ECO:0000256" key="1">
    <source>
        <dbReference type="ARBA" id="ARBA00009431"/>
    </source>
</evidence>
<protein>
    <recommendedName>
        <fullName evidence="7">Carboxypeptidase</fullName>
        <ecNumber evidence="7">3.4.16.-</ecNumber>
    </recommendedName>
</protein>
<reference evidence="8 9" key="1">
    <citation type="submission" date="2016-11" db="EMBL/GenBank/DDBJ databases">
        <title>The macronuclear genome of Stentor coeruleus: a giant cell with tiny introns.</title>
        <authorList>
            <person name="Slabodnick M."/>
            <person name="Ruby J.G."/>
            <person name="Reiff S.B."/>
            <person name="Swart E.C."/>
            <person name="Gosai S."/>
            <person name="Prabakaran S."/>
            <person name="Witkowska E."/>
            <person name="Larue G.E."/>
            <person name="Fisher S."/>
            <person name="Freeman R.M."/>
            <person name="Gunawardena J."/>
            <person name="Chu W."/>
            <person name="Stover N.A."/>
            <person name="Gregory B.D."/>
            <person name="Nowacki M."/>
            <person name="Derisi J."/>
            <person name="Roy S.W."/>
            <person name="Marshall W.F."/>
            <person name="Sood P."/>
        </authorList>
    </citation>
    <scope>NUCLEOTIDE SEQUENCE [LARGE SCALE GENOMIC DNA]</scope>
    <source>
        <strain evidence="8">WM001</strain>
    </source>
</reference>
<dbReference type="GO" id="GO:0004185">
    <property type="term" value="F:serine-type carboxypeptidase activity"/>
    <property type="evidence" value="ECO:0007669"/>
    <property type="project" value="UniProtKB-UniRule"/>
</dbReference>
<evidence type="ECO:0000256" key="4">
    <source>
        <dbReference type="ARBA" id="ARBA00022729"/>
    </source>
</evidence>
<evidence type="ECO:0000313" key="9">
    <source>
        <dbReference type="Proteomes" id="UP000187209"/>
    </source>
</evidence>
<keyword evidence="9" id="KW-1185">Reference proteome</keyword>
<keyword evidence="6" id="KW-0325">Glycoprotein</keyword>
<evidence type="ECO:0000256" key="7">
    <source>
        <dbReference type="RuleBase" id="RU361156"/>
    </source>
</evidence>
<dbReference type="EC" id="3.4.16.-" evidence="7"/>
<dbReference type="AlphaFoldDB" id="A0A1R2CK55"/>
<keyword evidence="3 7" id="KW-0645">Protease</keyword>
<evidence type="ECO:0000313" key="8">
    <source>
        <dbReference type="EMBL" id="OMJ89398.1"/>
    </source>
</evidence>
<evidence type="ECO:0000256" key="6">
    <source>
        <dbReference type="ARBA" id="ARBA00023180"/>
    </source>
</evidence>
<dbReference type="InterPro" id="IPR001563">
    <property type="entry name" value="Peptidase_S10"/>
</dbReference>